<dbReference type="InterPro" id="IPR001750">
    <property type="entry name" value="ND/Mrp_TM"/>
</dbReference>
<comment type="subcellular location">
    <subcellularLocation>
        <location evidence="1">Endomembrane system</location>
        <topology evidence="1">Multi-pass membrane protein</topology>
    </subcellularLocation>
    <subcellularLocation>
        <location evidence="7">Membrane</location>
        <topology evidence="7">Multi-pass membrane protein</topology>
    </subcellularLocation>
</comment>
<dbReference type="RefSeq" id="WP_158336387.1">
    <property type="nucleotide sequence ID" value="NZ_CP033004.1"/>
</dbReference>
<evidence type="ECO:0000256" key="2">
    <source>
        <dbReference type="ARBA" id="ARBA00022692"/>
    </source>
</evidence>
<dbReference type="PRINTS" id="PR01434">
    <property type="entry name" value="NADHDHGNASE5"/>
</dbReference>
<keyword evidence="2 7" id="KW-0812">Transmembrane</keyword>
<dbReference type="PRINTS" id="PR01435">
    <property type="entry name" value="NPOXDRDTASE5"/>
</dbReference>
<evidence type="ECO:0000256" key="7">
    <source>
        <dbReference type="RuleBase" id="RU000320"/>
    </source>
</evidence>
<dbReference type="Gene3D" id="1.20.5.2700">
    <property type="match status" value="1"/>
</dbReference>
<comment type="subunit">
    <text evidence="6">Composed of 13 different subunits. Subunits NuoA, H, J, K, L, M, N constitute the membrane sector of the complex.</text>
</comment>
<evidence type="ECO:0000256" key="1">
    <source>
        <dbReference type="ARBA" id="ARBA00004127"/>
    </source>
</evidence>
<feature type="transmembrane region" description="Helical" evidence="8">
    <location>
        <begin position="138"/>
        <end position="158"/>
    </location>
</feature>
<accession>A0A4D6YA71</accession>
<dbReference type="GO" id="GO:0042773">
    <property type="term" value="P:ATP synthesis coupled electron transport"/>
    <property type="evidence" value="ECO:0007669"/>
    <property type="project" value="InterPro"/>
</dbReference>
<evidence type="ECO:0000256" key="4">
    <source>
        <dbReference type="ARBA" id="ARBA00023136"/>
    </source>
</evidence>
<evidence type="ECO:0000259" key="10">
    <source>
        <dbReference type="Pfam" id="PF00662"/>
    </source>
</evidence>
<gene>
    <name evidence="11" type="ORF">D9V73_00780</name>
</gene>
<feature type="transmembrane region" description="Helical" evidence="8">
    <location>
        <begin position="209"/>
        <end position="229"/>
    </location>
</feature>
<dbReference type="InterPro" id="IPR018393">
    <property type="entry name" value="NADHpl_OxRdtase_5_subgr"/>
</dbReference>
<evidence type="ECO:0000256" key="6">
    <source>
        <dbReference type="ARBA" id="ARBA00025811"/>
    </source>
</evidence>
<comment type="function">
    <text evidence="5">NDH-1 shuttles electrons from NADH, via FMN and iron-sulfur (Fe-S) centers, to quinones in the respiratory chain. Couples the redox reaction to proton translocation (for every two electrons transferred, four hydrogen ions are translocated across the cytoplasmic membrane), and thus conserves the redox energy in a proton gradient.</text>
</comment>
<dbReference type="InterPro" id="IPR001516">
    <property type="entry name" value="Proton_antipo_N"/>
</dbReference>
<reference evidence="11 12" key="1">
    <citation type="submission" date="2018-10" db="EMBL/GenBank/DDBJ databases">
        <title>Comparative functional genomics of the obligate endosymbiont Buchnera aphidicola.</title>
        <authorList>
            <person name="Chong R.A."/>
        </authorList>
    </citation>
    <scope>NUCLEOTIDE SEQUENCE [LARGE SCALE GENOMIC DNA]</scope>
    <source>
        <strain evidence="11 12">Mrh</strain>
    </source>
</reference>
<dbReference type="Proteomes" id="UP000298566">
    <property type="component" value="Chromosome"/>
</dbReference>
<evidence type="ECO:0000313" key="11">
    <source>
        <dbReference type="EMBL" id="QCI23191.1"/>
    </source>
</evidence>
<evidence type="ECO:0000313" key="12">
    <source>
        <dbReference type="Proteomes" id="UP000298566"/>
    </source>
</evidence>
<dbReference type="EMBL" id="CP033004">
    <property type="protein sequence ID" value="QCI23191.1"/>
    <property type="molecule type" value="Genomic_DNA"/>
</dbReference>
<protein>
    <submittedName>
        <fullName evidence="11">NADH-quinone oxidoreductase subunit L</fullName>
        <ecNumber evidence="11">1.6.5.3</ecNumber>
    </submittedName>
</protein>
<dbReference type="PANTHER" id="PTHR42829:SF2">
    <property type="entry name" value="NADH-UBIQUINONE OXIDOREDUCTASE CHAIN 5"/>
    <property type="match status" value="1"/>
</dbReference>
<feature type="transmembrane region" description="Helical" evidence="8">
    <location>
        <begin position="33"/>
        <end position="55"/>
    </location>
</feature>
<dbReference type="PANTHER" id="PTHR42829">
    <property type="entry name" value="NADH-UBIQUINONE OXIDOREDUCTASE CHAIN 5"/>
    <property type="match status" value="1"/>
</dbReference>
<keyword evidence="11" id="KW-0560">Oxidoreductase</keyword>
<dbReference type="EC" id="1.6.5.3" evidence="11"/>
<feature type="transmembrane region" description="Helical" evidence="8">
    <location>
        <begin position="413"/>
        <end position="438"/>
    </location>
</feature>
<keyword evidence="3 8" id="KW-1133">Transmembrane helix</keyword>
<feature type="transmembrane region" description="Helical" evidence="8">
    <location>
        <begin position="170"/>
        <end position="189"/>
    </location>
</feature>
<feature type="domain" description="NADH:quinone oxidoreductase/Mrp antiporter transmembrane" evidence="9">
    <location>
        <begin position="133"/>
        <end position="422"/>
    </location>
</feature>
<feature type="transmembrane region" description="Helical" evidence="8">
    <location>
        <begin position="75"/>
        <end position="101"/>
    </location>
</feature>
<feature type="transmembrane region" description="Helical" evidence="8">
    <location>
        <begin position="280"/>
        <end position="301"/>
    </location>
</feature>
<proteinExistence type="predicted"/>
<feature type="transmembrane region" description="Helical" evidence="8">
    <location>
        <begin position="458"/>
        <end position="479"/>
    </location>
</feature>
<evidence type="ECO:0000256" key="3">
    <source>
        <dbReference type="ARBA" id="ARBA00022989"/>
    </source>
</evidence>
<dbReference type="OrthoDB" id="9811798at2"/>
<feature type="transmembrane region" description="Helical" evidence="8">
    <location>
        <begin position="336"/>
        <end position="355"/>
    </location>
</feature>
<sequence>MSIAYIIILIPLTSCISLFFFKECFSDKQVLRFAIGSIFLSMLFSIYLMTTFSYQGENILTKKLWTFISVNGFKINFGLLIDGLSLTMLVMVTCIGFLIHLFSAWYMRIKCELSNYFAYMNLFIISMILLVLSDNLVFMFLGWEGVGICSYLLVGFYHKNISSGYAALKGFIITRIGDIFLLLSIFFIYREFGTTNFEELKLILKTITINEHIGSLYFITVFLLIGAIGKSAQVPLHTWLVDAMVGPTPVSALIHAATMVTAGVYLIARTHFLFLFCPEVLYILGIIGSSTLIISCCSALVQTDIKRILAYSTMSQIGYMLISLSMQNWTATIRHLIAHAILKALLFLSAGSIIISLNNERNIFKMGGLKNQLPFLYIAFLIGGASLSSFPIITSGFYSKGDILFFAWENNYIIFFISCFLGLLLTTIYTFRMVFVIFHRVVKKQCISKSSFSHNFPLVLLIVFSTFIESYIVFPLSYVFPMEKVIFHSRLLLEVICGFISLFGIVLSYYLWVVNSKIIDNILRTRVGMYINYFWINAWGFDCVYNLIFIKPYLYISKILYSDPIDIVIRYPKILLNDFYKKLLFIHNGYLHSYIILVLSGCLILLLTVTLHS</sequence>
<feature type="domain" description="NADH-Ubiquinone oxidoreductase (complex I) chain 5 N-terminal" evidence="10">
    <location>
        <begin position="67"/>
        <end position="110"/>
    </location>
</feature>
<dbReference type="InterPro" id="IPR003945">
    <property type="entry name" value="NU5C-like"/>
</dbReference>
<feature type="transmembrane region" description="Helical" evidence="8">
    <location>
        <begin position="491"/>
        <end position="512"/>
    </location>
</feature>
<feature type="transmembrane region" description="Helical" evidence="8">
    <location>
        <begin position="533"/>
        <end position="554"/>
    </location>
</feature>
<evidence type="ECO:0000259" key="9">
    <source>
        <dbReference type="Pfam" id="PF00361"/>
    </source>
</evidence>
<organism evidence="11 12">
    <name type="scientific">Buchnera aphidicola subsp. Melaphis rhois</name>
    <dbReference type="NCBI Taxonomy" id="118103"/>
    <lineage>
        <taxon>Bacteria</taxon>
        <taxon>Pseudomonadati</taxon>
        <taxon>Pseudomonadota</taxon>
        <taxon>Gammaproteobacteria</taxon>
        <taxon>Enterobacterales</taxon>
        <taxon>Erwiniaceae</taxon>
        <taxon>Buchnera</taxon>
    </lineage>
</organism>
<dbReference type="Pfam" id="PF00662">
    <property type="entry name" value="Proton_antipo_N"/>
    <property type="match status" value="1"/>
</dbReference>
<dbReference type="GO" id="GO:0016020">
    <property type="term" value="C:membrane"/>
    <property type="evidence" value="ECO:0007669"/>
    <property type="project" value="UniProtKB-SubCell"/>
</dbReference>
<dbReference type="NCBIfam" id="NF005141">
    <property type="entry name" value="PRK06590.1"/>
    <property type="match status" value="1"/>
</dbReference>
<keyword evidence="4 8" id="KW-0472">Membrane</keyword>
<feature type="transmembrane region" description="Helical" evidence="8">
    <location>
        <begin position="375"/>
        <end position="393"/>
    </location>
</feature>
<dbReference type="GO" id="GO:0003954">
    <property type="term" value="F:NADH dehydrogenase activity"/>
    <property type="evidence" value="ECO:0007669"/>
    <property type="project" value="TreeGrafter"/>
</dbReference>
<dbReference type="NCBIfam" id="TIGR01974">
    <property type="entry name" value="NDH_I_L"/>
    <property type="match status" value="1"/>
</dbReference>
<dbReference type="AlphaFoldDB" id="A0A4D6YA71"/>
<feature type="transmembrane region" description="Helical" evidence="8">
    <location>
        <begin position="6"/>
        <end position="21"/>
    </location>
</feature>
<feature type="transmembrane region" description="Helical" evidence="8">
    <location>
        <begin position="308"/>
        <end position="330"/>
    </location>
</feature>
<dbReference type="Pfam" id="PF00361">
    <property type="entry name" value="Proton_antipo_M"/>
    <property type="match status" value="1"/>
</dbReference>
<evidence type="ECO:0000256" key="8">
    <source>
        <dbReference type="SAM" id="Phobius"/>
    </source>
</evidence>
<dbReference type="GO" id="GO:0015990">
    <property type="term" value="P:electron transport coupled proton transport"/>
    <property type="evidence" value="ECO:0007669"/>
    <property type="project" value="TreeGrafter"/>
</dbReference>
<feature type="transmembrane region" description="Helical" evidence="8">
    <location>
        <begin position="250"/>
        <end position="268"/>
    </location>
</feature>
<feature type="transmembrane region" description="Helical" evidence="8">
    <location>
        <begin position="113"/>
        <end position="132"/>
    </location>
</feature>
<name>A0A4D6YA71_BUCMH</name>
<feature type="transmembrane region" description="Helical" evidence="8">
    <location>
        <begin position="591"/>
        <end position="611"/>
    </location>
</feature>
<dbReference type="GO" id="GO:0012505">
    <property type="term" value="C:endomembrane system"/>
    <property type="evidence" value="ECO:0007669"/>
    <property type="project" value="UniProtKB-SubCell"/>
</dbReference>
<evidence type="ECO:0000256" key="5">
    <source>
        <dbReference type="ARBA" id="ARBA00025189"/>
    </source>
</evidence>
<dbReference type="GO" id="GO:0008137">
    <property type="term" value="F:NADH dehydrogenase (ubiquinone) activity"/>
    <property type="evidence" value="ECO:0007669"/>
    <property type="project" value="InterPro"/>
</dbReference>